<protein>
    <submittedName>
        <fullName evidence="2">DJ-1/PfpI family protein</fullName>
    </submittedName>
</protein>
<dbReference type="InterPro" id="IPR029062">
    <property type="entry name" value="Class_I_gatase-like"/>
</dbReference>
<dbReference type="SUPFAM" id="SSF52317">
    <property type="entry name" value="Class I glutamine amidotransferase-like"/>
    <property type="match status" value="1"/>
</dbReference>
<dbReference type="InterPro" id="IPR052158">
    <property type="entry name" value="INH-QAR"/>
</dbReference>
<dbReference type="Proteomes" id="UP000293638">
    <property type="component" value="Unassembled WGS sequence"/>
</dbReference>
<dbReference type="RefSeq" id="WP_130493357.1">
    <property type="nucleotide sequence ID" value="NZ_SGXD01000003.1"/>
</dbReference>
<dbReference type="EMBL" id="SGXD01000003">
    <property type="protein sequence ID" value="RZS87208.1"/>
    <property type="molecule type" value="Genomic_DNA"/>
</dbReference>
<proteinExistence type="predicted"/>
<comment type="caution">
    <text evidence="2">The sequence shown here is derived from an EMBL/GenBank/DDBJ whole genome shotgun (WGS) entry which is preliminary data.</text>
</comment>
<dbReference type="CDD" id="cd03139">
    <property type="entry name" value="GATase1_PfpI_2"/>
    <property type="match status" value="1"/>
</dbReference>
<gene>
    <name evidence="2" type="ORF">EV189_2632</name>
</gene>
<dbReference type="InterPro" id="IPR002818">
    <property type="entry name" value="DJ-1/PfpI"/>
</dbReference>
<dbReference type="PANTHER" id="PTHR43130:SF2">
    <property type="entry name" value="DJ-1_PFPI DOMAIN-CONTAINING PROTEIN"/>
    <property type="match status" value="1"/>
</dbReference>
<dbReference type="PANTHER" id="PTHR43130">
    <property type="entry name" value="ARAC-FAMILY TRANSCRIPTIONAL REGULATOR"/>
    <property type="match status" value="1"/>
</dbReference>
<keyword evidence="3" id="KW-1185">Reference proteome</keyword>
<dbReference type="AlphaFoldDB" id="A0A4Q7NQ51"/>
<dbReference type="GO" id="GO:0006355">
    <property type="term" value="P:regulation of DNA-templated transcription"/>
    <property type="evidence" value="ECO:0007669"/>
    <property type="project" value="TreeGrafter"/>
</dbReference>
<accession>A0A4Q7NQ51</accession>
<dbReference type="OrthoDB" id="9803764at2"/>
<dbReference type="Gene3D" id="3.40.50.880">
    <property type="match status" value="1"/>
</dbReference>
<reference evidence="2 3" key="1">
    <citation type="submission" date="2019-02" db="EMBL/GenBank/DDBJ databases">
        <title>Genomic Encyclopedia of Type Strains, Phase IV (KMG-IV): sequencing the most valuable type-strain genomes for metagenomic binning, comparative biology and taxonomic classification.</title>
        <authorList>
            <person name="Goeker M."/>
        </authorList>
    </citation>
    <scope>NUCLEOTIDE SEQUENCE [LARGE SCALE GENOMIC DNA]</scope>
    <source>
        <strain evidence="2 3">DSM 45622</strain>
    </source>
</reference>
<organism evidence="2 3">
    <name type="scientific">Motilibacter rhizosphaerae</name>
    <dbReference type="NCBI Taxonomy" id="598652"/>
    <lineage>
        <taxon>Bacteria</taxon>
        <taxon>Bacillati</taxon>
        <taxon>Actinomycetota</taxon>
        <taxon>Actinomycetes</taxon>
        <taxon>Motilibacterales</taxon>
        <taxon>Motilibacteraceae</taxon>
        <taxon>Motilibacter</taxon>
    </lineage>
</organism>
<name>A0A4Q7NQ51_9ACTN</name>
<sequence length="202" mass="20796">MRAEILVFDGFEDLDVFGPLTPLRLGGWDVVLVGVDGAGSVRSSAGVRIEAAELTAPDVLVVPGGGWLDRAEQGAWTQAHRPETQDLLRASASSGVVLASVCTGALLLAVAGLLDGRPAVTNASALDDLAGYGAGVVADARVVDDGDRVTAGGLTAGLDLGIWFVERYSGRERAEAVARSMEYVPQGRVAVVRRLEQAGGGS</sequence>
<evidence type="ECO:0000259" key="1">
    <source>
        <dbReference type="Pfam" id="PF01965"/>
    </source>
</evidence>
<evidence type="ECO:0000313" key="2">
    <source>
        <dbReference type="EMBL" id="RZS87208.1"/>
    </source>
</evidence>
<dbReference type="Pfam" id="PF01965">
    <property type="entry name" value="DJ-1_PfpI"/>
    <property type="match status" value="1"/>
</dbReference>
<feature type="domain" description="DJ-1/PfpI" evidence="1">
    <location>
        <begin position="2"/>
        <end position="164"/>
    </location>
</feature>
<evidence type="ECO:0000313" key="3">
    <source>
        <dbReference type="Proteomes" id="UP000293638"/>
    </source>
</evidence>